<evidence type="ECO:0000259" key="8">
    <source>
        <dbReference type="PROSITE" id="PS51012"/>
    </source>
</evidence>
<evidence type="ECO:0000256" key="5">
    <source>
        <dbReference type="ARBA" id="ARBA00022989"/>
    </source>
</evidence>
<dbReference type="PANTHER" id="PTHR30413:SF10">
    <property type="entry name" value="CAPSULE POLYSACCHARIDE EXPORT INNER-MEMBRANE PROTEIN CTRC"/>
    <property type="match status" value="1"/>
</dbReference>
<comment type="subcellular location">
    <subcellularLocation>
        <location evidence="1">Cell membrane</location>
        <topology evidence="1">Multi-pass membrane protein</topology>
    </subcellularLocation>
</comment>
<dbReference type="AlphaFoldDB" id="A0A6J7KHG7"/>
<evidence type="ECO:0000256" key="7">
    <source>
        <dbReference type="SAM" id="Phobius"/>
    </source>
</evidence>
<keyword evidence="3" id="KW-1003">Cell membrane</keyword>
<feature type="domain" description="ABC transmembrane type-2" evidence="8">
    <location>
        <begin position="62"/>
        <end position="280"/>
    </location>
</feature>
<feature type="transmembrane region" description="Helical" evidence="7">
    <location>
        <begin position="257"/>
        <end position="277"/>
    </location>
</feature>
<evidence type="ECO:0000256" key="1">
    <source>
        <dbReference type="ARBA" id="ARBA00004651"/>
    </source>
</evidence>
<dbReference type="GO" id="GO:0140359">
    <property type="term" value="F:ABC-type transporter activity"/>
    <property type="evidence" value="ECO:0007669"/>
    <property type="project" value="InterPro"/>
</dbReference>
<feature type="transmembrane region" description="Helical" evidence="7">
    <location>
        <begin position="171"/>
        <end position="191"/>
    </location>
</feature>
<feature type="transmembrane region" description="Helical" evidence="7">
    <location>
        <begin position="65"/>
        <end position="86"/>
    </location>
</feature>
<evidence type="ECO:0000256" key="4">
    <source>
        <dbReference type="ARBA" id="ARBA00022692"/>
    </source>
</evidence>
<keyword evidence="2" id="KW-0813">Transport</keyword>
<proteinExistence type="predicted"/>
<accession>A0A6J7KHG7</accession>
<keyword evidence="5 7" id="KW-1133">Transmembrane helix</keyword>
<evidence type="ECO:0000256" key="6">
    <source>
        <dbReference type="ARBA" id="ARBA00023136"/>
    </source>
</evidence>
<dbReference type="EMBL" id="CAFBNE010000058">
    <property type="protein sequence ID" value="CAB4955590.1"/>
    <property type="molecule type" value="Genomic_DNA"/>
</dbReference>
<dbReference type="GO" id="GO:0005886">
    <property type="term" value="C:plasma membrane"/>
    <property type="evidence" value="ECO:0007669"/>
    <property type="project" value="UniProtKB-SubCell"/>
</dbReference>
<dbReference type="PROSITE" id="PS51012">
    <property type="entry name" value="ABC_TM2"/>
    <property type="match status" value="1"/>
</dbReference>
<name>A0A6J7KHG7_9ZZZZ</name>
<evidence type="ECO:0000256" key="3">
    <source>
        <dbReference type="ARBA" id="ARBA00022475"/>
    </source>
</evidence>
<feature type="transmembrane region" description="Helical" evidence="7">
    <location>
        <begin position="203"/>
        <end position="221"/>
    </location>
</feature>
<reference evidence="9" key="1">
    <citation type="submission" date="2020-05" db="EMBL/GenBank/DDBJ databases">
        <authorList>
            <person name="Chiriac C."/>
            <person name="Salcher M."/>
            <person name="Ghai R."/>
            <person name="Kavagutti S V."/>
        </authorList>
    </citation>
    <scope>NUCLEOTIDE SEQUENCE</scope>
</reference>
<evidence type="ECO:0000313" key="9">
    <source>
        <dbReference type="EMBL" id="CAB4955590.1"/>
    </source>
</evidence>
<keyword evidence="4 7" id="KW-0812">Transmembrane</keyword>
<feature type="transmembrane region" description="Helical" evidence="7">
    <location>
        <begin position="147"/>
        <end position="165"/>
    </location>
</feature>
<evidence type="ECO:0000256" key="2">
    <source>
        <dbReference type="ARBA" id="ARBA00022448"/>
    </source>
</evidence>
<dbReference type="InterPro" id="IPR047817">
    <property type="entry name" value="ABC2_TM_bact-type"/>
</dbReference>
<organism evidence="9">
    <name type="scientific">freshwater metagenome</name>
    <dbReference type="NCBI Taxonomy" id="449393"/>
    <lineage>
        <taxon>unclassified sequences</taxon>
        <taxon>metagenomes</taxon>
        <taxon>ecological metagenomes</taxon>
    </lineage>
</organism>
<gene>
    <name evidence="9" type="ORF">UFOPK3772_01835</name>
</gene>
<dbReference type="Pfam" id="PF01061">
    <property type="entry name" value="ABC2_membrane"/>
    <property type="match status" value="1"/>
</dbReference>
<keyword evidence="6 7" id="KW-0472">Membrane</keyword>
<protein>
    <submittedName>
        <fullName evidence="9">Unannotated protein</fullName>
    </submittedName>
</protein>
<dbReference type="InterPro" id="IPR013525">
    <property type="entry name" value="ABC2_TM"/>
</dbReference>
<sequence>MRLRNYGGGNINTSTLAKISTEAPVGSLKSGFADIGRGIRSTPIWWTLTRQAIRSQYRRTYLGPWWMTIQMIIFVGGLSLLFGILLGQDLKEFVPYVTCGFIGFNWMTGMIQGGATCITGNASAIKTTPGPLSIYALRNFAGNTIQFAHDAIVIVVVIIVFQVTVTSSLLFLPLALVAIALNGIAVSLWLGPLVARYRDVGQIVTSIVRVLFFFTPIFWVASDLSNRQLVLLSGWNPLTYLLELFRTPLLGETPSTITLIGVAIITVVNVTVGIVHFSRTRDRIAYWV</sequence>
<dbReference type="GO" id="GO:0015920">
    <property type="term" value="P:lipopolysaccharide transport"/>
    <property type="evidence" value="ECO:0007669"/>
    <property type="project" value="TreeGrafter"/>
</dbReference>
<dbReference type="PANTHER" id="PTHR30413">
    <property type="entry name" value="INNER MEMBRANE TRANSPORT PERMEASE"/>
    <property type="match status" value="1"/>
</dbReference>